<evidence type="ECO:0000256" key="2">
    <source>
        <dbReference type="ARBA" id="ARBA00012543"/>
    </source>
</evidence>
<dbReference type="EMBL" id="CAJJDN010000076">
    <property type="protein sequence ID" value="CAD8101802.1"/>
    <property type="molecule type" value="Genomic_DNA"/>
</dbReference>
<evidence type="ECO:0000256" key="7">
    <source>
        <dbReference type="ARBA" id="ARBA00023136"/>
    </source>
</evidence>
<keyword evidence="5" id="KW-0808">Transferase</keyword>
<reference evidence="10" key="1">
    <citation type="submission" date="2021-01" db="EMBL/GenBank/DDBJ databases">
        <authorList>
            <consortium name="Genoscope - CEA"/>
            <person name="William W."/>
        </authorList>
    </citation>
    <scope>NUCLEOTIDE SEQUENCE</scope>
</reference>
<keyword evidence="4" id="KW-0328">Glycosyltransferase</keyword>
<feature type="transmembrane region" description="Helical" evidence="9">
    <location>
        <begin position="687"/>
        <end position="714"/>
    </location>
</feature>
<evidence type="ECO:0000256" key="1">
    <source>
        <dbReference type="ARBA" id="ARBA00004651"/>
    </source>
</evidence>
<name>A0A8S1PEN8_9CILI</name>
<feature type="transmembrane region" description="Helical" evidence="9">
    <location>
        <begin position="822"/>
        <end position="845"/>
    </location>
</feature>
<keyword evidence="3" id="KW-1003">Cell membrane</keyword>
<protein>
    <recommendedName>
        <fullName evidence="2">chitin synthase</fullName>
        <ecNumber evidence="2">2.4.1.16</ecNumber>
    </recommendedName>
</protein>
<evidence type="ECO:0000256" key="6">
    <source>
        <dbReference type="ARBA" id="ARBA00022692"/>
    </source>
</evidence>
<dbReference type="PANTHER" id="PTHR22914:SF9">
    <property type="entry name" value="CHITIN SYNTHASE 1"/>
    <property type="match status" value="1"/>
</dbReference>
<dbReference type="OrthoDB" id="3352955at2759"/>
<evidence type="ECO:0000313" key="10">
    <source>
        <dbReference type="EMBL" id="CAD8101802.1"/>
    </source>
</evidence>
<dbReference type="Pfam" id="PF01644">
    <property type="entry name" value="Chitin_synth_1"/>
    <property type="match status" value="1"/>
</dbReference>
<accession>A0A8S1PEN8</accession>
<organism evidence="10 11">
    <name type="scientific">Paramecium sonneborni</name>
    <dbReference type="NCBI Taxonomy" id="65129"/>
    <lineage>
        <taxon>Eukaryota</taxon>
        <taxon>Sar</taxon>
        <taxon>Alveolata</taxon>
        <taxon>Ciliophora</taxon>
        <taxon>Intramacronucleata</taxon>
        <taxon>Oligohymenophorea</taxon>
        <taxon>Peniculida</taxon>
        <taxon>Parameciidae</taxon>
        <taxon>Paramecium</taxon>
    </lineage>
</organism>
<keyword evidence="7 9" id="KW-0472">Membrane</keyword>
<dbReference type="GO" id="GO:0006031">
    <property type="term" value="P:chitin biosynthetic process"/>
    <property type="evidence" value="ECO:0007669"/>
    <property type="project" value="TreeGrafter"/>
</dbReference>
<keyword evidence="8" id="KW-0961">Cell wall biogenesis/degradation</keyword>
<evidence type="ECO:0000313" key="11">
    <source>
        <dbReference type="Proteomes" id="UP000692954"/>
    </source>
</evidence>
<dbReference type="GO" id="GO:0005886">
    <property type="term" value="C:plasma membrane"/>
    <property type="evidence" value="ECO:0007669"/>
    <property type="project" value="UniProtKB-SubCell"/>
</dbReference>
<comment type="caution">
    <text evidence="10">The sequence shown here is derived from an EMBL/GenBank/DDBJ whole genome shotgun (WGS) entry which is preliminary data.</text>
</comment>
<dbReference type="GO" id="GO:0071555">
    <property type="term" value="P:cell wall organization"/>
    <property type="evidence" value="ECO:0007669"/>
    <property type="project" value="UniProtKB-KW"/>
</dbReference>
<feature type="transmembrane region" description="Helical" evidence="9">
    <location>
        <begin position="612"/>
        <end position="632"/>
    </location>
</feature>
<dbReference type="GO" id="GO:0004100">
    <property type="term" value="F:chitin synthase activity"/>
    <property type="evidence" value="ECO:0007669"/>
    <property type="project" value="UniProtKB-EC"/>
</dbReference>
<evidence type="ECO:0000256" key="5">
    <source>
        <dbReference type="ARBA" id="ARBA00022679"/>
    </source>
</evidence>
<dbReference type="Proteomes" id="UP000692954">
    <property type="component" value="Unassembled WGS sequence"/>
</dbReference>
<feature type="transmembrane region" description="Helical" evidence="9">
    <location>
        <begin position="851"/>
        <end position="873"/>
    </location>
</feature>
<evidence type="ECO:0000256" key="3">
    <source>
        <dbReference type="ARBA" id="ARBA00022475"/>
    </source>
</evidence>
<dbReference type="PANTHER" id="PTHR22914">
    <property type="entry name" value="CHITIN SYNTHASE"/>
    <property type="match status" value="1"/>
</dbReference>
<proteinExistence type="predicted"/>
<evidence type="ECO:0000256" key="4">
    <source>
        <dbReference type="ARBA" id="ARBA00022676"/>
    </source>
</evidence>
<feature type="transmembrane region" description="Helical" evidence="9">
    <location>
        <begin position="644"/>
        <end position="666"/>
    </location>
</feature>
<comment type="subcellular location">
    <subcellularLocation>
        <location evidence="1">Cell membrane</location>
        <topology evidence="1">Multi-pass membrane protein</topology>
    </subcellularLocation>
</comment>
<evidence type="ECO:0000256" key="9">
    <source>
        <dbReference type="SAM" id="Phobius"/>
    </source>
</evidence>
<keyword evidence="9" id="KW-1133">Transmembrane helix</keyword>
<dbReference type="InterPro" id="IPR004835">
    <property type="entry name" value="Chitin_synth"/>
</dbReference>
<evidence type="ECO:0000256" key="8">
    <source>
        <dbReference type="ARBA" id="ARBA00023316"/>
    </source>
</evidence>
<sequence>MTHNMMITCRLNRANDNSIYDISHKRIYKPIELELQKDGGFKVIKNLFQHQDNVEEDFDLRQEFKLDEKNIFNGGILTENQEFRFNQSRRLNESKRLNQTQNNFKNQSQPLQIQQHNHLGLLNALLFNCKTPNNEQEKYIYDNNRIKVMICITMYSEKLSELMKSLNGIGKNLDYFCDIGIAPHQIGVTVIFDGIVNVCNIPGAYRDNIIPYFQSEIDKKYGIDHHKTLTYQYNMYSEQWKRFQDYKPENIKYLRAHPEELLKKYKKHREALKKTMIRLKGAQYCFVEQDEYIEQNIVDAMENQYQRAKKYIENRKNSAWIYQDAIQHKESEGTMPIFYTFKFTNGSKLSSHMWFFKGFCEVFKPQYCVLMDVGAYPEKDAIFQLIMAMEQNPKLGGVCGTMRVQIEEDDKDDVDLDIVTNILVNKVFSIQKCQSCEYDIAHLLDKQAESALDFIHVLPGAFSAYRYKAFFDNYMNHGNQNLPVQIPQNDRQDNNRQDKILDKYLKQVLDQNYEHQTLQEANMFLAEDRVLCKLLFCNGYYLRYIPNSFVYVDPCTSLKSLILQRRRWINGSWHALSYISDNYDEDLKNSQHSWWDKQKFILSITQAKIQQLMIYFMEAFQVLWLYMIMYAIVDTGDLGLNNFIISTVIAFYVFLVFMIIYLSINYDPALIRQLESQERQKVEADYYFSRLFFVSTCLGFISLGTVVYTVYLLITEIFFNYGFNDIVEKPQIPQSYYLVLVVVSIGAIVLPILSSICQLPQNIFNAALTMIPYFYYQPTYMHLFVIYSFCRIDDLSWGTKGLTNTGSSSVNSDKAFQKFKFLLTWLVLNTIFTAVLLVLFQIQVYLLPQGLILFISVILTILTIIKGFLALWYRIKFCFIDGSIKSDIQSKKGHKNQQNGFLEAKNSIKQNIKDNKNIIQIIKDQKNQEALQNSYIRASIFTAYLEHYYKQSLQF</sequence>
<keyword evidence="11" id="KW-1185">Reference proteome</keyword>
<dbReference type="AlphaFoldDB" id="A0A8S1PEN8"/>
<dbReference type="EC" id="2.4.1.16" evidence="2"/>
<feature type="transmembrane region" description="Helical" evidence="9">
    <location>
        <begin position="734"/>
        <end position="753"/>
    </location>
</feature>
<gene>
    <name evidence="10" type="ORF">PSON_ATCC_30995.1.T0760183</name>
</gene>
<keyword evidence="6 9" id="KW-0812">Transmembrane</keyword>